<feature type="compositionally biased region" description="Polar residues" evidence="4">
    <location>
        <begin position="75"/>
        <end position="92"/>
    </location>
</feature>
<dbReference type="Pfam" id="PF00640">
    <property type="entry name" value="PID"/>
    <property type="match status" value="1"/>
</dbReference>
<dbReference type="InterPro" id="IPR006020">
    <property type="entry name" value="PTB/PI_dom"/>
</dbReference>
<evidence type="ECO:0000256" key="1">
    <source>
        <dbReference type="ARBA" id="ARBA00022448"/>
    </source>
</evidence>
<feature type="compositionally biased region" description="Basic residues" evidence="4">
    <location>
        <begin position="18"/>
        <end position="44"/>
    </location>
</feature>
<feature type="region of interest" description="Disordered" evidence="4">
    <location>
        <begin position="609"/>
        <end position="637"/>
    </location>
</feature>
<dbReference type="SMART" id="SM00462">
    <property type="entry name" value="PTB"/>
    <property type="match status" value="1"/>
</dbReference>
<dbReference type="CDD" id="cd06793">
    <property type="entry name" value="PDZ2_APBA1_3-like"/>
    <property type="match status" value="1"/>
</dbReference>
<evidence type="ECO:0000256" key="3">
    <source>
        <dbReference type="ARBA" id="ARBA00022737"/>
    </source>
</evidence>
<feature type="domain" description="PDZ" evidence="6">
    <location>
        <begin position="1117"/>
        <end position="1193"/>
    </location>
</feature>
<evidence type="ECO:0000256" key="2">
    <source>
        <dbReference type="ARBA" id="ARBA00022553"/>
    </source>
</evidence>
<dbReference type="CDD" id="cd06720">
    <property type="entry name" value="PDZ1_APBA1_3-like"/>
    <property type="match status" value="1"/>
</dbReference>
<dbReference type="Gene3D" id="2.30.29.30">
    <property type="entry name" value="Pleckstrin-homology domain (PH domain)/Phosphotyrosine-binding domain (PTB)"/>
    <property type="match status" value="1"/>
</dbReference>
<feature type="region of interest" description="Disordered" evidence="4">
    <location>
        <begin position="1"/>
        <end position="156"/>
    </location>
</feature>
<keyword evidence="2" id="KW-0597">Phosphoprotein</keyword>
<comment type="caution">
    <text evidence="7">The sequence shown here is derived from an EMBL/GenBank/DDBJ whole genome shotgun (WGS) entry which is preliminary data.</text>
</comment>
<evidence type="ECO:0000259" key="5">
    <source>
        <dbReference type="PROSITE" id="PS01179"/>
    </source>
</evidence>
<dbReference type="InterPro" id="IPR036034">
    <property type="entry name" value="PDZ_sf"/>
</dbReference>
<feature type="region of interest" description="Disordered" evidence="4">
    <location>
        <begin position="548"/>
        <end position="580"/>
    </location>
</feature>
<feature type="compositionally biased region" description="Low complexity" evidence="4">
    <location>
        <begin position="50"/>
        <end position="61"/>
    </location>
</feature>
<dbReference type="InterPro" id="IPR051230">
    <property type="entry name" value="APP-Binding"/>
</dbReference>
<dbReference type="CDD" id="cd01208">
    <property type="entry name" value="PTB_X11"/>
    <property type="match status" value="1"/>
</dbReference>
<keyword evidence="1" id="KW-0813">Transport</keyword>
<dbReference type="InterPro" id="IPR011993">
    <property type="entry name" value="PH-like_dom_sf"/>
</dbReference>
<feature type="non-terminal residue" evidence="7">
    <location>
        <position position="1207"/>
    </location>
</feature>
<keyword evidence="8" id="KW-1185">Reference proteome</keyword>
<organism evidence="7 8">
    <name type="scientific">Fragariocoptes setiger</name>
    <dbReference type="NCBI Taxonomy" id="1670756"/>
    <lineage>
        <taxon>Eukaryota</taxon>
        <taxon>Metazoa</taxon>
        <taxon>Ecdysozoa</taxon>
        <taxon>Arthropoda</taxon>
        <taxon>Chelicerata</taxon>
        <taxon>Arachnida</taxon>
        <taxon>Acari</taxon>
        <taxon>Acariformes</taxon>
        <taxon>Trombidiformes</taxon>
        <taxon>Prostigmata</taxon>
        <taxon>Eupodina</taxon>
        <taxon>Eriophyoidea</taxon>
        <taxon>Phytoptidae</taxon>
        <taxon>Fragariocoptes</taxon>
    </lineage>
</organism>
<feature type="compositionally biased region" description="Basic and acidic residues" evidence="4">
    <location>
        <begin position="144"/>
        <end position="156"/>
    </location>
</feature>
<feature type="domain" description="PDZ" evidence="6">
    <location>
        <begin position="1026"/>
        <end position="1099"/>
    </location>
</feature>
<dbReference type="PROSITE" id="PS50106">
    <property type="entry name" value="PDZ"/>
    <property type="match status" value="2"/>
</dbReference>
<feature type="domain" description="PID" evidence="5">
    <location>
        <begin position="845"/>
        <end position="986"/>
    </location>
</feature>
<dbReference type="Pfam" id="PF00595">
    <property type="entry name" value="PDZ"/>
    <property type="match status" value="2"/>
</dbReference>
<dbReference type="EMBL" id="JAIFTH010000070">
    <property type="protein sequence ID" value="KAG9510828.1"/>
    <property type="molecule type" value="Genomic_DNA"/>
</dbReference>
<feature type="compositionally biased region" description="Acidic residues" evidence="4">
    <location>
        <begin position="609"/>
        <end position="628"/>
    </location>
</feature>
<dbReference type="PANTHER" id="PTHR12345">
    <property type="entry name" value="SYNTENIN RELATED"/>
    <property type="match status" value="1"/>
</dbReference>
<dbReference type="PROSITE" id="PS01179">
    <property type="entry name" value="PID"/>
    <property type="match status" value="1"/>
</dbReference>
<protein>
    <submittedName>
        <fullName evidence="7">Protein lin-10</fullName>
    </submittedName>
</protein>
<feature type="compositionally biased region" description="Polar residues" evidence="4">
    <location>
        <begin position="803"/>
        <end position="827"/>
    </location>
</feature>
<dbReference type="SUPFAM" id="SSF50729">
    <property type="entry name" value="PH domain-like"/>
    <property type="match status" value="1"/>
</dbReference>
<accession>A0ABQ7SBN0</accession>
<gene>
    <name evidence="7" type="primary">lin-10</name>
    <name evidence="7" type="ORF">GZH46_00614</name>
</gene>
<feature type="compositionally biased region" description="Low complexity" evidence="4">
    <location>
        <begin position="111"/>
        <end position="122"/>
    </location>
</feature>
<feature type="compositionally biased region" description="Polar residues" evidence="4">
    <location>
        <begin position="753"/>
        <end position="762"/>
    </location>
</feature>
<feature type="compositionally biased region" description="Polar residues" evidence="4">
    <location>
        <begin position="548"/>
        <end position="567"/>
    </location>
</feature>
<dbReference type="PANTHER" id="PTHR12345:SF16">
    <property type="entry name" value="X11L, ISOFORM F-RELATED"/>
    <property type="match status" value="1"/>
</dbReference>
<name>A0ABQ7SBN0_9ACAR</name>
<dbReference type="SMART" id="SM00228">
    <property type="entry name" value="PDZ"/>
    <property type="match status" value="2"/>
</dbReference>
<keyword evidence="3" id="KW-0677">Repeat</keyword>
<evidence type="ECO:0000313" key="7">
    <source>
        <dbReference type="EMBL" id="KAG9510828.1"/>
    </source>
</evidence>
<evidence type="ECO:0000313" key="8">
    <source>
        <dbReference type="Proteomes" id="UP000825002"/>
    </source>
</evidence>
<sequence length="1207" mass="134849">METAGPNGEEFNIEKLFPRCRPKQRGKQREKNRRTYARRERASKRANAVNNRDNSSDSSRSPKAHPRCNIPPPTRSTRSINQHRLSQNQVVNDSRAVQIRNDHQSNQRVHQQAQDAQLISQQSDERQQQQMPDPVPADQSAPQRKHESHQAQSHVDDPFSIQDRLSQHCNNPTLRQQTSDTIPTSNHVIIQEESTNNKTETATCQAPITVDVLKNADTLAQTFDPESPKITNEHQGEKYLHIFVYDEKNPEEPITLAVDRTLANSEPYQLQQQITALSDENQHEEFSKIDGITSTKPDIQQDNLATFKGECHDLDVIEGPKKIQINNIDSEQPRQLVFTESKYIENESTLSHNVNSAVSVNSIASDESIDSLILLHERVHGLSVQPENLLDQQRQPTTKLRQTILNDPIGMDISRGNTQPLPGNSAREIIGNTQAFENESSSLDKHEIHTKQLESNSRRSNVIQRLDCLSEVESERENAELNEKFSPSLSKTANYQAPIMDASCTNVESIEKSDDCQNIKRSGILPSLNYMSDVDSDIGIDDQVVRSSNGPTAFGQSNIDKISNPNAVNPPDTPENMPISAHVFPKLNEGLSSGAESADEDVFEDDECAADADNDDDDDENDDDDDIDLDSRPSDLMNNNVPGILRHQHQQQISQHSKLPYRLVAGLDSVTEGVSQMQLHSSGSGRPSTNGLMCNDDLNTMIKPEYLIQASNSDTRNDLSNSDQAVDNKSLDTKAITYGENSMHLPDNDHLNFWQQHPSTSVEQRHSDHSSHMKSNNNSQRNERKGNQFSSDTDDETDRLLGSQRTDQLKMANSGSGNTESITQNHACSEKNKTNSATREVLIEGVLFIVKYLGSTQLDCDGQSSKHARVSQAEQAVIEVKTHDGESQPYTEVQLFISTEKIMVLDHKHKKIMMDHSLRTISYIADIGDILVLMARRKHASSELNDIKSRRTSKMICHVFESDEAQLIAQSMNQAFQVAYMEFMKANGIDDTSFLPKEMDYQEVLNSQEMSTEELDMFAKKDNQKEVIVPKKKGEILGISIVESGWGSMLPTVVIANLKPDGPAYRCKKLSVGDQILSVDGNSLVGLPLAECQEIIRRTRKHTVAKLSIVSYGITVEVKIKRPDTKYQLGFSVQNGVICSLLRGGIAERGGVRVGHRIMSINGTTVVGVPHEKIVNLLASSVGEIRMKTCLTSLYRLILGQENPVHF</sequence>
<proteinExistence type="predicted"/>
<reference evidence="7 8" key="1">
    <citation type="submission" date="2020-10" db="EMBL/GenBank/DDBJ databases">
        <authorList>
            <person name="Klimov P.B."/>
            <person name="Dyachkov S.M."/>
            <person name="Chetverikov P.E."/>
        </authorList>
    </citation>
    <scope>NUCLEOTIDE SEQUENCE [LARGE SCALE GENOMIC DNA]</scope>
    <source>
        <strain evidence="7">BMOC 18-1129-001#AD2665</strain>
        <tissue evidence="7">Entire mites</tissue>
    </source>
</reference>
<dbReference type="Gene3D" id="2.30.42.10">
    <property type="match status" value="2"/>
</dbReference>
<evidence type="ECO:0000259" key="6">
    <source>
        <dbReference type="PROSITE" id="PS50106"/>
    </source>
</evidence>
<feature type="region of interest" description="Disordered" evidence="4">
    <location>
        <begin position="740"/>
        <end position="835"/>
    </location>
</feature>
<evidence type="ECO:0000256" key="4">
    <source>
        <dbReference type="SAM" id="MobiDB-lite"/>
    </source>
</evidence>
<dbReference type="SUPFAM" id="SSF50156">
    <property type="entry name" value="PDZ domain-like"/>
    <property type="match status" value="2"/>
</dbReference>
<dbReference type="InterPro" id="IPR001478">
    <property type="entry name" value="PDZ"/>
</dbReference>
<dbReference type="Proteomes" id="UP000825002">
    <property type="component" value="Unassembled WGS sequence"/>
</dbReference>